<keyword evidence="2" id="KW-1185">Reference proteome</keyword>
<dbReference type="Proteomes" id="UP001448207">
    <property type="component" value="Unassembled WGS sequence"/>
</dbReference>
<proteinExistence type="predicted"/>
<protein>
    <submittedName>
        <fullName evidence="1">Uncharacterized protein</fullName>
    </submittedName>
</protein>
<evidence type="ECO:0000313" key="2">
    <source>
        <dbReference type="Proteomes" id="UP001448207"/>
    </source>
</evidence>
<name>A0ABR3AGD2_PHYBL</name>
<organism evidence="1 2">
    <name type="scientific">Phycomyces blakesleeanus</name>
    <dbReference type="NCBI Taxonomy" id="4837"/>
    <lineage>
        <taxon>Eukaryota</taxon>
        <taxon>Fungi</taxon>
        <taxon>Fungi incertae sedis</taxon>
        <taxon>Mucoromycota</taxon>
        <taxon>Mucoromycotina</taxon>
        <taxon>Mucoromycetes</taxon>
        <taxon>Mucorales</taxon>
        <taxon>Phycomycetaceae</taxon>
        <taxon>Phycomyces</taxon>
    </lineage>
</organism>
<reference evidence="1 2" key="1">
    <citation type="submission" date="2024-04" db="EMBL/GenBank/DDBJ databases">
        <title>Symmetric and asymmetric DNA N6-adenine methylation regulates different biological responses in Mucorales.</title>
        <authorList>
            <consortium name="Lawrence Berkeley National Laboratory"/>
            <person name="Lax C."/>
            <person name="Mondo S.J."/>
            <person name="Osorio-Concepcion M."/>
            <person name="Muszewska A."/>
            <person name="Corrochano-Luque M."/>
            <person name="Gutierrez G."/>
            <person name="Riley R."/>
            <person name="Lipzen A."/>
            <person name="Guo J."/>
            <person name="Hundley H."/>
            <person name="Amirebrahimi M."/>
            <person name="Ng V."/>
            <person name="Lorenzo-Gutierrez D."/>
            <person name="Binder U."/>
            <person name="Yang J."/>
            <person name="Song Y."/>
            <person name="Canovas D."/>
            <person name="Navarro E."/>
            <person name="Freitag M."/>
            <person name="Gabaldon T."/>
            <person name="Grigoriev I.V."/>
            <person name="Corrochano L.M."/>
            <person name="Nicolas F.E."/>
            <person name="Garre V."/>
        </authorList>
    </citation>
    <scope>NUCLEOTIDE SEQUENCE [LARGE SCALE GENOMIC DNA]</scope>
    <source>
        <strain evidence="1 2">L51</strain>
    </source>
</reference>
<sequence>MRSNTKLISSLINRVAVRLPINSGRKLESLEQDPIVQQTVAAIIELSRYKLSTIANALGTVLENVSNNYQATSAVAIEQTIPFDILQSQLFILRLLSACMQHQWKCYRELSKERSIVAKTASLSLEAAAADAAIGIYNDSESPQITDEKSMAQSIDLPPLDEALVTFILVLMGRFLNQAHLVEEFIEQQQLNALEYPNEPLPHIEPTTANIVMDIYKAAGRVLYYVSASNWLTYYAKIKSVVQVLGAIKDLNELSPPEIRMLESSCLTRQRLQMVLSGKEEEEKKTILSITIVCLFACLYVC</sequence>
<evidence type="ECO:0000313" key="1">
    <source>
        <dbReference type="EMBL" id="KAL0073829.1"/>
    </source>
</evidence>
<gene>
    <name evidence="1" type="ORF">J3Q64DRAFT_1447842</name>
</gene>
<dbReference type="EMBL" id="JBCLYO010000050">
    <property type="protein sequence ID" value="KAL0073829.1"/>
    <property type="molecule type" value="Genomic_DNA"/>
</dbReference>
<accession>A0ABR3AGD2</accession>
<comment type="caution">
    <text evidence="1">The sequence shown here is derived from an EMBL/GenBank/DDBJ whole genome shotgun (WGS) entry which is preliminary data.</text>
</comment>